<sequence length="232" mass="26529">MRQIPLTELDWQPPSGRIIPAELLAVVYRQADSKRRAHQDAVAIVNAARRKAESMIRSARKTCSQMNEKTRHELEQLRQDTLSRCESQWLQTHITYLLQDEALERALMHAVSDRIHYSIEQVLTAWFDQQPDDKTLCARLAKQAELMASEGALTLHFHPSQQENVRAALGSRFTLVLEPEFSHDHVILASPQLSVAFSLSNHFQQLLTWLRSPQREAGEQNESIGHHTGDEP</sequence>
<keyword evidence="3" id="KW-0963">Cytoplasm</keyword>
<dbReference type="Proteomes" id="UP000094844">
    <property type="component" value="Unassembled WGS sequence"/>
</dbReference>
<evidence type="ECO:0000256" key="2">
    <source>
        <dbReference type="ARBA" id="ARBA00022448"/>
    </source>
</evidence>
<organism evidence="7 8">
    <name type="scientific">Hafnia alvei</name>
    <dbReference type="NCBI Taxonomy" id="569"/>
    <lineage>
        <taxon>Bacteria</taxon>
        <taxon>Pseudomonadati</taxon>
        <taxon>Pseudomonadota</taxon>
        <taxon>Gammaproteobacteria</taxon>
        <taxon>Enterobacterales</taxon>
        <taxon>Hafniaceae</taxon>
        <taxon>Hafnia</taxon>
    </lineage>
</organism>
<feature type="coiled-coil region" evidence="6">
    <location>
        <begin position="49"/>
        <end position="80"/>
    </location>
</feature>
<dbReference type="NCBIfam" id="TIGR02499">
    <property type="entry name" value="HrpE_YscL_not"/>
    <property type="match status" value="1"/>
</dbReference>
<proteinExistence type="inferred from homology"/>
<evidence type="ECO:0000256" key="3">
    <source>
        <dbReference type="ARBA" id="ARBA00022490"/>
    </source>
</evidence>
<dbReference type="RefSeq" id="WP_072307112.1">
    <property type="nucleotide sequence ID" value="NZ_FMIQ01000003.1"/>
</dbReference>
<keyword evidence="4" id="KW-0653">Protein transport</keyword>
<evidence type="ECO:0000256" key="4">
    <source>
        <dbReference type="ARBA" id="ARBA00022927"/>
    </source>
</evidence>
<protein>
    <submittedName>
        <fullName evidence="7">Type III secretion apparatus protein, HrpE/YscL family</fullName>
    </submittedName>
</protein>
<keyword evidence="6" id="KW-0175">Coiled coil</keyword>
<evidence type="ECO:0000256" key="6">
    <source>
        <dbReference type="SAM" id="Coils"/>
    </source>
</evidence>
<accession>A0A1C6YUZ7</accession>
<dbReference type="GO" id="GO:0005737">
    <property type="term" value="C:cytoplasm"/>
    <property type="evidence" value="ECO:0007669"/>
    <property type="project" value="UniProtKB-SubCell"/>
</dbReference>
<evidence type="ECO:0000313" key="8">
    <source>
        <dbReference type="Proteomes" id="UP000094844"/>
    </source>
</evidence>
<dbReference type="EMBL" id="FMIQ01000003">
    <property type="protein sequence ID" value="SCM50678.1"/>
    <property type="molecule type" value="Genomic_DNA"/>
</dbReference>
<reference evidence="7 8" key="1">
    <citation type="submission" date="2016-09" db="EMBL/GenBank/DDBJ databases">
        <authorList>
            <person name="Capua I."/>
            <person name="De Benedictis P."/>
            <person name="Joannis T."/>
            <person name="Lombin L.H."/>
            <person name="Cattoli G."/>
        </authorList>
    </citation>
    <scope>NUCLEOTIDE SEQUENCE [LARGE SCALE GENOMIC DNA]</scope>
    <source>
        <strain evidence="7 8">GB001</strain>
    </source>
</reference>
<dbReference type="OrthoDB" id="6629319at2"/>
<dbReference type="InterPro" id="IPR012842">
    <property type="entry name" value="T3SS_SctL/SctL2"/>
</dbReference>
<evidence type="ECO:0000313" key="7">
    <source>
        <dbReference type="EMBL" id="SCM50678.1"/>
    </source>
</evidence>
<evidence type="ECO:0000256" key="5">
    <source>
        <dbReference type="ARBA" id="ARBA00024335"/>
    </source>
</evidence>
<gene>
    <name evidence="7" type="ORF">BN1044_00126</name>
</gene>
<comment type="similarity">
    <text evidence="5">Belongs to the SctL stator family.</text>
</comment>
<dbReference type="AlphaFoldDB" id="A0A1C6YUZ7"/>
<evidence type="ECO:0000256" key="1">
    <source>
        <dbReference type="ARBA" id="ARBA00004496"/>
    </source>
</evidence>
<comment type="subcellular location">
    <subcellularLocation>
        <location evidence="1">Cytoplasm</location>
    </subcellularLocation>
</comment>
<name>A0A1C6YUZ7_HAFAL</name>
<dbReference type="GO" id="GO:0030254">
    <property type="term" value="P:protein secretion by the type III secretion system"/>
    <property type="evidence" value="ECO:0007669"/>
    <property type="project" value="InterPro"/>
</dbReference>
<keyword evidence="2" id="KW-0813">Transport</keyword>